<dbReference type="InterPro" id="IPR029787">
    <property type="entry name" value="Nucleotide_cyclase"/>
</dbReference>
<evidence type="ECO:0000256" key="1">
    <source>
        <dbReference type="ARBA" id="ARBA00012528"/>
    </source>
</evidence>
<feature type="transmembrane region" description="Helical" evidence="3">
    <location>
        <begin position="24"/>
        <end position="42"/>
    </location>
</feature>
<sequence length="391" mass="44277">MQLSVAEQSNHEITGLLYGQSNRVAISHLLTAVIIIVWYAKIIPLEHLLIWGAAVVFFVAARLALHRVFKRYNNSENNRLWMHALAGMTSLMACLYSFAFIYFTPLSEQQYVFSVGMAIIALSAVSTLLYSASVYIVLSFFIPITVPTTLYFLLAAGDIGTIFAVMLFFYSAIVLSLLKKVNEIFKKSVSLNFQYSQEIEKRKLIEKQLQDISRRDGLTGLFNRRYFDEVLDVEIGRAHRNHSPLCLVMFDIDYFKEYNDYYGHVAGDNCIISIAEIVEQLANRKGDLCARYRGEEFAIILPNIDITGALAFANKIQQHVQDKRLPHKASKLTTLQSVTVSVGVTNLVPFKKVKAKELIRAADEALYIAKREGRNRVHHKENNGLGHDLSN</sequence>
<dbReference type="EMBL" id="JAVRHX010000002">
    <property type="protein sequence ID" value="MDT0595283.1"/>
    <property type="molecule type" value="Genomic_DNA"/>
</dbReference>
<dbReference type="GO" id="GO:0052621">
    <property type="term" value="F:diguanylate cyclase activity"/>
    <property type="evidence" value="ECO:0007669"/>
    <property type="project" value="UniProtKB-EC"/>
</dbReference>
<organism evidence="5 6">
    <name type="scientific">Glaciecola petra</name>
    <dbReference type="NCBI Taxonomy" id="3075602"/>
    <lineage>
        <taxon>Bacteria</taxon>
        <taxon>Pseudomonadati</taxon>
        <taxon>Pseudomonadota</taxon>
        <taxon>Gammaproteobacteria</taxon>
        <taxon>Alteromonadales</taxon>
        <taxon>Alteromonadaceae</taxon>
        <taxon>Glaciecola</taxon>
    </lineage>
</organism>
<name>A0ABU2ZTC0_9ALTE</name>
<dbReference type="InterPro" id="IPR043128">
    <property type="entry name" value="Rev_trsase/Diguanyl_cyclase"/>
</dbReference>
<dbReference type="CDD" id="cd01949">
    <property type="entry name" value="GGDEF"/>
    <property type="match status" value="1"/>
</dbReference>
<dbReference type="InterPro" id="IPR050469">
    <property type="entry name" value="Diguanylate_Cyclase"/>
</dbReference>
<keyword evidence="6" id="KW-1185">Reference proteome</keyword>
<dbReference type="PANTHER" id="PTHR45138:SF9">
    <property type="entry name" value="DIGUANYLATE CYCLASE DGCM-RELATED"/>
    <property type="match status" value="1"/>
</dbReference>
<feature type="transmembrane region" description="Helical" evidence="3">
    <location>
        <begin position="111"/>
        <end position="130"/>
    </location>
</feature>
<dbReference type="PANTHER" id="PTHR45138">
    <property type="entry name" value="REGULATORY COMPONENTS OF SENSORY TRANSDUCTION SYSTEM"/>
    <property type="match status" value="1"/>
</dbReference>
<dbReference type="SUPFAM" id="SSF55073">
    <property type="entry name" value="Nucleotide cyclase"/>
    <property type="match status" value="1"/>
</dbReference>
<dbReference type="NCBIfam" id="TIGR00254">
    <property type="entry name" value="GGDEF"/>
    <property type="match status" value="1"/>
</dbReference>
<feature type="transmembrane region" description="Helical" evidence="3">
    <location>
        <begin position="135"/>
        <end position="153"/>
    </location>
</feature>
<dbReference type="Proteomes" id="UP001253545">
    <property type="component" value="Unassembled WGS sequence"/>
</dbReference>
<comment type="caution">
    <text evidence="5">The sequence shown here is derived from an EMBL/GenBank/DDBJ whole genome shotgun (WGS) entry which is preliminary data.</text>
</comment>
<evidence type="ECO:0000256" key="2">
    <source>
        <dbReference type="ARBA" id="ARBA00034247"/>
    </source>
</evidence>
<keyword evidence="5" id="KW-0548">Nucleotidyltransferase</keyword>
<evidence type="ECO:0000256" key="3">
    <source>
        <dbReference type="SAM" id="Phobius"/>
    </source>
</evidence>
<dbReference type="Gene3D" id="3.30.70.270">
    <property type="match status" value="1"/>
</dbReference>
<dbReference type="RefSeq" id="WP_311368793.1">
    <property type="nucleotide sequence ID" value="NZ_JAVRHX010000002.1"/>
</dbReference>
<evidence type="ECO:0000313" key="6">
    <source>
        <dbReference type="Proteomes" id="UP001253545"/>
    </source>
</evidence>
<accession>A0ABU2ZTC0</accession>
<dbReference type="SMART" id="SM00267">
    <property type="entry name" value="GGDEF"/>
    <property type="match status" value="1"/>
</dbReference>
<feature type="domain" description="GGDEF" evidence="4">
    <location>
        <begin position="243"/>
        <end position="382"/>
    </location>
</feature>
<comment type="catalytic activity">
    <reaction evidence="2">
        <text>2 GTP = 3',3'-c-di-GMP + 2 diphosphate</text>
        <dbReference type="Rhea" id="RHEA:24898"/>
        <dbReference type="ChEBI" id="CHEBI:33019"/>
        <dbReference type="ChEBI" id="CHEBI:37565"/>
        <dbReference type="ChEBI" id="CHEBI:58805"/>
        <dbReference type="EC" id="2.7.7.65"/>
    </reaction>
</comment>
<keyword evidence="3" id="KW-0812">Transmembrane</keyword>
<dbReference type="InterPro" id="IPR000160">
    <property type="entry name" value="GGDEF_dom"/>
</dbReference>
<feature type="transmembrane region" description="Helical" evidence="3">
    <location>
        <begin position="85"/>
        <end position="105"/>
    </location>
</feature>
<proteinExistence type="predicted"/>
<keyword evidence="5" id="KW-0808">Transferase</keyword>
<gene>
    <name evidence="5" type="ORF">RM552_10540</name>
</gene>
<feature type="transmembrane region" description="Helical" evidence="3">
    <location>
        <begin position="48"/>
        <end position="65"/>
    </location>
</feature>
<dbReference type="PROSITE" id="PS50887">
    <property type="entry name" value="GGDEF"/>
    <property type="match status" value="1"/>
</dbReference>
<reference evidence="5 6" key="1">
    <citation type="submission" date="2023-09" db="EMBL/GenBank/DDBJ databases">
        <authorList>
            <person name="Rey-Velasco X."/>
        </authorList>
    </citation>
    <scope>NUCLEOTIDE SEQUENCE [LARGE SCALE GENOMIC DNA]</scope>
    <source>
        <strain evidence="5 6">P117</strain>
    </source>
</reference>
<feature type="transmembrane region" description="Helical" evidence="3">
    <location>
        <begin position="159"/>
        <end position="178"/>
    </location>
</feature>
<evidence type="ECO:0000259" key="4">
    <source>
        <dbReference type="PROSITE" id="PS50887"/>
    </source>
</evidence>
<dbReference type="Pfam" id="PF00990">
    <property type="entry name" value="GGDEF"/>
    <property type="match status" value="1"/>
</dbReference>
<evidence type="ECO:0000313" key="5">
    <source>
        <dbReference type="EMBL" id="MDT0595283.1"/>
    </source>
</evidence>
<dbReference type="EC" id="2.7.7.65" evidence="1"/>
<keyword evidence="3" id="KW-1133">Transmembrane helix</keyword>
<protein>
    <recommendedName>
        <fullName evidence="1">diguanylate cyclase</fullName>
        <ecNumber evidence="1">2.7.7.65</ecNumber>
    </recommendedName>
</protein>
<keyword evidence="3" id="KW-0472">Membrane</keyword>